<proteinExistence type="predicted"/>
<protein>
    <recommendedName>
        <fullName evidence="3">DUF429 domain-containing protein</fullName>
    </recommendedName>
</protein>
<dbReference type="InterPro" id="IPR007362">
    <property type="entry name" value="DUF429"/>
</dbReference>
<dbReference type="EMBL" id="NHSD01000333">
    <property type="protein sequence ID" value="MBK5928935.1"/>
    <property type="molecule type" value="Genomic_DNA"/>
</dbReference>
<comment type="caution">
    <text evidence="1">The sequence shown here is derived from an EMBL/GenBank/DDBJ whole genome shotgun (WGS) entry which is preliminary data.</text>
</comment>
<accession>A0A934WJ91</accession>
<gene>
    <name evidence="1" type="ORF">CCR87_16610</name>
</gene>
<evidence type="ECO:0000313" key="1">
    <source>
        <dbReference type="EMBL" id="MBK5928935.1"/>
    </source>
</evidence>
<evidence type="ECO:0000313" key="2">
    <source>
        <dbReference type="Proteomes" id="UP000706333"/>
    </source>
</evidence>
<dbReference type="Pfam" id="PF04250">
    <property type="entry name" value="DUF429"/>
    <property type="match status" value="1"/>
</dbReference>
<dbReference type="RefSeq" id="WP_201158700.1">
    <property type="nucleotide sequence ID" value="NZ_NHSD01000333.1"/>
</dbReference>
<keyword evidence="2" id="KW-1185">Reference proteome</keyword>
<evidence type="ECO:0008006" key="3">
    <source>
        <dbReference type="Google" id="ProtNLM"/>
    </source>
</evidence>
<dbReference type="AlphaFoldDB" id="A0A934WJ91"/>
<sequence>MRVAGADGCRAGWLVVIADAGALSARLVATLDPVLAEAALEVLGVDTPIGLDTAPAPGGRAADRAARRALAAGAPPGLRAVGSRVFSAPTGAQLAAWRAGADHAGVNAVHPGGPKLSIQAFNILPKIDAADRLAARDPRVVEVHPELSFLALANETLAPKRLAAARARRAALLADAGVDVRALAAALGPARGRWQDDDLLDAAVACWSAGRIARGTARRYPCAEPGAAAAPRRGAILA</sequence>
<name>A0A934WJ91_9RHOB</name>
<reference evidence="1" key="1">
    <citation type="submission" date="2017-05" db="EMBL/GenBank/DDBJ databases">
        <authorList>
            <person name="Imhoff J.F."/>
            <person name="Rahn T."/>
            <person name="Kuenzel S."/>
            <person name="Neulinger S.C."/>
        </authorList>
    </citation>
    <scope>NUCLEOTIDE SEQUENCE</scope>
    <source>
        <strain evidence="1">LMG 28126</strain>
    </source>
</reference>
<reference evidence="1" key="2">
    <citation type="journal article" date="2020" name="Microorganisms">
        <title>Osmotic Adaptation and Compatible Solute Biosynthesis of Phototrophic Bacteria as Revealed from Genome Analyses.</title>
        <authorList>
            <person name="Imhoff J.F."/>
            <person name="Rahn T."/>
            <person name="Kunzel S."/>
            <person name="Keller A."/>
            <person name="Neulinger S.C."/>
        </authorList>
    </citation>
    <scope>NUCLEOTIDE SEQUENCE</scope>
    <source>
        <strain evidence="1">LMG 28126</strain>
    </source>
</reference>
<organism evidence="1 2">
    <name type="scientific">Rhodobaculum claviforme</name>
    <dbReference type="NCBI Taxonomy" id="1549854"/>
    <lineage>
        <taxon>Bacteria</taxon>
        <taxon>Pseudomonadati</taxon>
        <taxon>Pseudomonadota</taxon>
        <taxon>Alphaproteobacteria</taxon>
        <taxon>Rhodobacterales</taxon>
        <taxon>Paracoccaceae</taxon>
        <taxon>Rhodobaculum</taxon>
    </lineage>
</organism>
<dbReference type="Proteomes" id="UP000706333">
    <property type="component" value="Unassembled WGS sequence"/>
</dbReference>